<keyword evidence="3" id="KW-1185">Reference proteome</keyword>
<dbReference type="Proteomes" id="UP001054945">
    <property type="component" value="Unassembled WGS sequence"/>
</dbReference>
<dbReference type="AlphaFoldDB" id="A0AAV4RTU0"/>
<evidence type="ECO:0000256" key="1">
    <source>
        <dbReference type="SAM" id="MobiDB-lite"/>
    </source>
</evidence>
<feature type="region of interest" description="Disordered" evidence="1">
    <location>
        <begin position="63"/>
        <end position="88"/>
    </location>
</feature>
<protein>
    <submittedName>
        <fullName evidence="2">Uncharacterized protein</fullName>
    </submittedName>
</protein>
<dbReference type="EMBL" id="BPLR01008312">
    <property type="protein sequence ID" value="GIY23786.1"/>
    <property type="molecule type" value="Genomic_DNA"/>
</dbReference>
<sequence length="88" mass="9661">MSYLPRRRFIVWGCQTVQKIPGCSQAGCDAGRGKLILPWHAGPTMFKHTKAEKTINALLHKKPPEQAQAGRSEITQTAGSTDIAENET</sequence>
<name>A0AAV4RTU0_CAEEX</name>
<organism evidence="2 3">
    <name type="scientific">Caerostris extrusa</name>
    <name type="common">Bark spider</name>
    <name type="synonym">Caerostris bankana</name>
    <dbReference type="NCBI Taxonomy" id="172846"/>
    <lineage>
        <taxon>Eukaryota</taxon>
        <taxon>Metazoa</taxon>
        <taxon>Ecdysozoa</taxon>
        <taxon>Arthropoda</taxon>
        <taxon>Chelicerata</taxon>
        <taxon>Arachnida</taxon>
        <taxon>Araneae</taxon>
        <taxon>Araneomorphae</taxon>
        <taxon>Entelegynae</taxon>
        <taxon>Araneoidea</taxon>
        <taxon>Araneidae</taxon>
        <taxon>Caerostris</taxon>
    </lineage>
</organism>
<gene>
    <name evidence="2" type="ORF">CEXT_432991</name>
</gene>
<comment type="caution">
    <text evidence="2">The sequence shown here is derived from an EMBL/GenBank/DDBJ whole genome shotgun (WGS) entry which is preliminary data.</text>
</comment>
<evidence type="ECO:0000313" key="2">
    <source>
        <dbReference type="EMBL" id="GIY23786.1"/>
    </source>
</evidence>
<evidence type="ECO:0000313" key="3">
    <source>
        <dbReference type="Proteomes" id="UP001054945"/>
    </source>
</evidence>
<accession>A0AAV4RTU0</accession>
<reference evidence="2 3" key="1">
    <citation type="submission" date="2021-06" db="EMBL/GenBank/DDBJ databases">
        <title>Caerostris extrusa draft genome.</title>
        <authorList>
            <person name="Kono N."/>
            <person name="Arakawa K."/>
        </authorList>
    </citation>
    <scope>NUCLEOTIDE SEQUENCE [LARGE SCALE GENOMIC DNA]</scope>
</reference>
<proteinExistence type="predicted"/>